<dbReference type="VEuPathDB" id="FungiDB:P175DRAFT_0535654"/>
<dbReference type="PANTHER" id="PTHR35897:SF1">
    <property type="entry name" value="METHYLTRANSFERASE AUSD"/>
    <property type="match status" value="1"/>
</dbReference>
<comment type="caution">
    <text evidence="7">The sequence shown here is derived from an EMBL/GenBank/DDBJ whole genome shotgun (WGS) entry which is preliminary data.</text>
</comment>
<evidence type="ECO:0000313" key="8">
    <source>
        <dbReference type="Proteomes" id="UP000034947"/>
    </source>
</evidence>
<evidence type="ECO:0000256" key="3">
    <source>
        <dbReference type="ARBA" id="ARBA00022691"/>
    </source>
</evidence>
<comment type="similarity">
    <text evidence="4">Belongs to the class I-like SAM-binding methyltransferase superfamily.</text>
</comment>
<comment type="pathway">
    <text evidence="1">Secondary metabolite biosynthesis.</text>
</comment>
<dbReference type="GO" id="GO:0016740">
    <property type="term" value="F:transferase activity"/>
    <property type="evidence" value="ECO:0007669"/>
    <property type="project" value="UniProtKB-KW"/>
</dbReference>
<dbReference type="OrthoDB" id="2094832at2759"/>
<dbReference type="InterPro" id="IPR041698">
    <property type="entry name" value="Methyltransf_25"/>
</dbReference>
<evidence type="ECO:0000256" key="2">
    <source>
        <dbReference type="ARBA" id="ARBA00022679"/>
    </source>
</evidence>
<evidence type="ECO:0000256" key="5">
    <source>
        <dbReference type="SAM" id="MobiDB-lite"/>
    </source>
</evidence>
<dbReference type="Pfam" id="PF13649">
    <property type="entry name" value="Methyltransf_25"/>
    <property type="match status" value="1"/>
</dbReference>
<dbReference type="AlphaFoldDB" id="A0A0F8U3K2"/>
<keyword evidence="3" id="KW-0949">S-adenosyl-L-methionine</keyword>
<dbReference type="SUPFAM" id="SSF53335">
    <property type="entry name" value="S-adenosyl-L-methionine-dependent methyltransferases"/>
    <property type="match status" value="1"/>
</dbReference>
<dbReference type="InterPro" id="IPR051654">
    <property type="entry name" value="Meroterpenoid_MTases"/>
</dbReference>
<accession>A0A0F8U3K2</accession>
<evidence type="ECO:0000256" key="1">
    <source>
        <dbReference type="ARBA" id="ARBA00005179"/>
    </source>
</evidence>
<protein>
    <recommendedName>
        <fullName evidence="6">Methyltransferase domain-containing protein</fullName>
    </recommendedName>
</protein>
<dbReference type="InterPro" id="IPR029063">
    <property type="entry name" value="SAM-dependent_MTases_sf"/>
</dbReference>
<organism evidence="7 8">
    <name type="scientific">Aspergillus ochraceoroseus</name>
    <dbReference type="NCBI Taxonomy" id="138278"/>
    <lineage>
        <taxon>Eukaryota</taxon>
        <taxon>Fungi</taxon>
        <taxon>Dikarya</taxon>
        <taxon>Ascomycota</taxon>
        <taxon>Pezizomycotina</taxon>
        <taxon>Eurotiomycetes</taxon>
        <taxon>Eurotiomycetidae</taxon>
        <taxon>Eurotiales</taxon>
        <taxon>Aspergillaceae</taxon>
        <taxon>Aspergillus</taxon>
        <taxon>Aspergillus subgen. Nidulantes</taxon>
    </lineage>
</organism>
<name>A0A0F8U3K2_9EURO</name>
<proteinExistence type="inferred from homology"/>
<feature type="region of interest" description="Disordered" evidence="5">
    <location>
        <begin position="1"/>
        <end position="23"/>
    </location>
</feature>
<reference evidence="7 8" key="1">
    <citation type="submission" date="2015-02" db="EMBL/GenBank/DDBJ databases">
        <title>Draft Genome Sequences of Two Closely-Related Aflatoxigenic Aspergillus Species Obtained from the Cote d'Ivoire.</title>
        <authorList>
            <person name="Moore G.G."/>
            <person name="Beltz S.B."/>
            <person name="Mack B.M."/>
        </authorList>
    </citation>
    <scope>NUCLEOTIDE SEQUENCE [LARGE SCALE GENOMIC DNA]</scope>
    <source>
        <strain evidence="7 8">SRRC1432</strain>
    </source>
</reference>
<gene>
    <name evidence="7" type="ORF">AOCH_000824</name>
</gene>
<dbReference type="PANTHER" id="PTHR35897">
    <property type="entry name" value="METHYLTRANSFERASE AUSD"/>
    <property type="match status" value="1"/>
</dbReference>
<feature type="domain" description="Methyltransferase" evidence="6">
    <location>
        <begin position="115"/>
        <end position="214"/>
    </location>
</feature>
<dbReference type="Proteomes" id="UP000034947">
    <property type="component" value="Unassembled WGS sequence"/>
</dbReference>
<dbReference type="Gene3D" id="3.40.50.150">
    <property type="entry name" value="Vaccinia Virus protein VP39"/>
    <property type="match status" value="1"/>
</dbReference>
<keyword evidence="2" id="KW-0808">Transferase</keyword>
<evidence type="ECO:0000259" key="6">
    <source>
        <dbReference type="Pfam" id="PF13649"/>
    </source>
</evidence>
<evidence type="ECO:0000313" key="7">
    <source>
        <dbReference type="EMBL" id="KKK14138.1"/>
    </source>
</evidence>
<dbReference type="EMBL" id="JYKN01003067">
    <property type="protein sequence ID" value="KKK14138.1"/>
    <property type="molecule type" value="Genomic_DNA"/>
</dbReference>
<evidence type="ECO:0000256" key="4">
    <source>
        <dbReference type="ARBA" id="ARBA00038314"/>
    </source>
</evidence>
<sequence>MSVQLPALNTPWSEPSRKAKDSAVTVAEKEAPREVEWYQPVMKKLPSSTVEVFVNYAGLADEDETVQHIYAVRDKAWDVLPYPCIGLFRFLDFSIHLSPIYPTVVDRLRTGETLLDLGCCLGQDLRKAAYDSGISTNLIGADIEAPFLELGYELFRDRSHFQGELRAGSIFDEDFLSDKHGKVNMIYLGSFLHLFNTEQQATIVAKLEKLLCPGPGALVFGRNLGAEQGGEFHMESIGWDLYRHSSDTMQDLWVSAGSRQWKVESSLSRYESAAWDDSRRTWQGDGTKQMMFSAVSL</sequence>
<keyword evidence="8" id="KW-1185">Reference proteome</keyword>